<dbReference type="FunFam" id="1.10.340.70:FF:000001">
    <property type="entry name" value="Retrovirus-related Pol polyprotein from transposon gypsy-like Protein"/>
    <property type="match status" value="1"/>
</dbReference>
<proteinExistence type="predicted"/>
<organism evidence="2 3">
    <name type="scientific">Trifolium medium</name>
    <dbReference type="NCBI Taxonomy" id="97028"/>
    <lineage>
        <taxon>Eukaryota</taxon>
        <taxon>Viridiplantae</taxon>
        <taxon>Streptophyta</taxon>
        <taxon>Embryophyta</taxon>
        <taxon>Tracheophyta</taxon>
        <taxon>Spermatophyta</taxon>
        <taxon>Magnoliopsida</taxon>
        <taxon>eudicotyledons</taxon>
        <taxon>Gunneridae</taxon>
        <taxon>Pentapetalae</taxon>
        <taxon>rosids</taxon>
        <taxon>fabids</taxon>
        <taxon>Fabales</taxon>
        <taxon>Fabaceae</taxon>
        <taxon>Papilionoideae</taxon>
        <taxon>50 kb inversion clade</taxon>
        <taxon>NPAAA clade</taxon>
        <taxon>Hologalegina</taxon>
        <taxon>IRL clade</taxon>
        <taxon>Trifolieae</taxon>
        <taxon>Trifolium</taxon>
    </lineage>
</organism>
<dbReference type="PANTHER" id="PTHR37984">
    <property type="entry name" value="PROTEIN CBG26694"/>
    <property type="match status" value="1"/>
</dbReference>
<reference evidence="2 3" key="1">
    <citation type="journal article" date="2018" name="Front. Plant Sci.">
        <title>Red Clover (Trifolium pratense) and Zigzag Clover (T. medium) - A Picture of Genomic Similarities and Differences.</title>
        <authorList>
            <person name="Dluhosova J."/>
            <person name="Istvanek J."/>
            <person name="Nedelnik J."/>
            <person name="Repkova J."/>
        </authorList>
    </citation>
    <scope>NUCLEOTIDE SEQUENCE [LARGE SCALE GENOMIC DNA]</scope>
    <source>
        <strain evidence="3">cv. 10/8</strain>
        <tissue evidence="2">Leaf</tissue>
    </source>
</reference>
<evidence type="ECO:0000313" key="2">
    <source>
        <dbReference type="EMBL" id="MCH98655.1"/>
    </source>
</evidence>
<dbReference type="SUPFAM" id="SSF53098">
    <property type="entry name" value="Ribonuclease H-like"/>
    <property type="match status" value="1"/>
</dbReference>
<dbReference type="Pfam" id="PF17921">
    <property type="entry name" value="Integrase_H2C2"/>
    <property type="match status" value="1"/>
</dbReference>
<dbReference type="InterPro" id="IPR012337">
    <property type="entry name" value="RNaseH-like_sf"/>
</dbReference>
<dbReference type="GO" id="GO:0003676">
    <property type="term" value="F:nucleic acid binding"/>
    <property type="evidence" value="ECO:0007669"/>
    <property type="project" value="InterPro"/>
</dbReference>
<accession>A0A392NHT3</accession>
<dbReference type="EMBL" id="LXQA010038197">
    <property type="protein sequence ID" value="MCH98655.1"/>
    <property type="molecule type" value="Genomic_DNA"/>
</dbReference>
<feature type="non-terminal residue" evidence="2">
    <location>
        <position position="1"/>
    </location>
</feature>
<protein>
    <submittedName>
        <fullName evidence="2">Putative Ty-3/Gypsy retrotransposon polyprotein</fullName>
    </submittedName>
</protein>
<dbReference type="AlphaFoldDB" id="A0A392NHT3"/>
<dbReference type="InterPro" id="IPR036397">
    <property type="entry name" value="RNaseH_sf"/>
</dbReference>
<dbReference type="InterPro" id="IPR050951">
    <property type="entry name" value="Retrovirus_Pol_polyprotein"/>
</dbReference>
<comment type="caution">
    <text evidence="2">The sequence shown here is derived from an EMBL/GenBank/DDBJ whole genome shotgun (WGS) entry which is preliminary data.</text>
</comment>
<gene>
    <name evidence="2" type="ORF">A2U01_0019660</name>
</gene>
<sequence>QGKLNRGADALSRIHEGTELNNITSFAIWDQEQQVKVEIEQDERLQEIIKQLQQDHEVRPGYEYKQGVLLYGGRLVISSKSLLIPTLLKEFHTTPQGGHSGFYKTYRRITANVYWLGMKGTIQEFVRSCDTCQRQKYLATSPGGLLQPLPVPDQIWEDISMDFITGLPESKGFEAILVVVDRLSKYSHFVPLKHPYTARSIAEVFCKEVDARDTVEDELCISPRV</sequence>
<dbReference type="InterPro" id="IPR041588">
    <property type="entry name" value="Integrase_H2C2"/>
</dbReference>
<evidence type="ECO:0000313" key="3">
    <source>
        <dbReference type="Proteomes" id="UP000265520"/>
    </source>
</evidence>
<dbReference type="Proteomes" id="UP000265520">
    <property type="component" value="Unassembled WGS sequence"/>
</dbReference>
<name>A0A392NHT3_9FABA</name>
<dbReference type="Gene3D" id="3.30.420.10">
    <property type="entry name" value="Ribonuclease H-like superfamily/Ribonuclease H"/>
    <property type="match status" value="1"/>
</dbReference>
<feature type="domain" description="Integrase zinc-binding" evidence="1">
    <location>
        <begin position="83"/>
        <end position="136"/>
    </location>
</feature>
<dbReference type="Gene3D" id="1.10.340.70">
    <property type="match status" value="1"/>
</dbReference>
<dbReference type="PANTHER" id="PTHR37984:SF15">
    <property type="entry name" value="INTEGRASE CATALYTIC DOMAIN-CONTAINING PROTEIN"/>
    <property type="match status" value="1"/>
</dbReference>
<evidence type="ECO:0000259" key="1">
    <source>
        <dbReference type="Pfam" id="PF17921"/>
    </source>
</evidence>
<keyword evidence="3" id="KW-1185">Reference proteome</keyword>